<dbReference type="Proteomes" id="UP000500938">
    <property type="component" value="Chromosome"/>
</dbReference>
<evidence type="ECO:0000259" key="3">
    <source>
        <dbReference type="PROSITE" id="PS51387"/>
    </source>
</evidence>
<dbReference type="RefSeq" id="WP_171225612.1">
    <property type="nucleotide sequence ID" value="NZ_CP053085.1"/>
</dbReference>
<dbReference type="InterPro" id="IPR036318">
    <property type="entry name" value="FAD-bd_PCMH-like_sf"/>
</dbReference>
<evidence type="ECO:0000256" key="1">
    <source>
        <dbReference type="ARBA" id="ARBA00022630"/>
    </source>
</evidence>
<accession>A0A6M4IRP3</accession>
<dbReference type="InterPro" id="IPR016164">
    <property type="entry name" value="FAD-linked_Oxase-like_C"/>
</dbReference>
<evidence type="ECO:0000313" key="4">
    <source>
        <dbReference type="EMBL" id="QJR36177.1"/>
    </source>
</evidence>
<organism evidence="4 5">
    <name type="scientific">Gemmatimonas groenlandica</name>
    <dbReference type="NCBI Taxonomy" id="2732249"/>
    <lineage>
        <taxon>Bacteria</taxon>
        <taxon>Pseudomonadati</taxon>
        <taxon>Gemmatimonadota</taxon>
        <taxon>Gemmatimonadia</taxon>
        <taxon>Gemmatimonadales</taxon>
        <taxon>Gemmatimonadaceae</taxon>
        <taxon>Gemmatimonas</taxon>
    </lineage>
</organism>
<keyword evidence="5" id="KW-1185">Reference proteome</keyword>
<sequence length="375" mass="39688">METSDISNAIASAIASPTVVRAVGSGTWLHGGPVENDATATVVKPRGGVIEYTPGDLVISVHAGTTLEELSATCAVSGQMLAIAPYGSPRSTIGAVVATATAAPLAYDDLAIRDLVLGLTVVTGTGDIVRVGGKVVKNVAGFDLVRLNTGAFGTLGVITEVNLRLHAKPSMDHVVTGTLDGSPWDWVPRLIANRAPLPMLVRLAPDEPAQLFARCTGNGARASALRGIMQSYGVRNAFTVGPSDTSSAHEQVPMIAALRHVPDHALVLRIRTELSGGDAMLEHVRKLLPDATLLYNPSRGSVRVVTDPGHEDDVLVEQIETQFGRTPVHYSLVAEQGAPPRHDTSHVHAPIKRAFDPHGVLNRRRATFTPKPYVR</sequence>
<dbReference type="GO" id="GO:0071949">
    <property type="term" value="F:FAD binding"/>
    <property type="evidence" value="ECO:0007669"/>
    <property type="project" value="InterPro"/>
</dbReference>
<dbReference type="KEGG" id="ggr:HKW67_12005"/>
<dbReference type="GO" id="GO:0003824">
    <property type="term" value="F:catalytic activity"/>
    <property type="evidence" value="ECO:0007669"/>
    <property type="project" value="InterPro"/>
</dbReference>
<dbReference type="EMBL" id="CP053085">
    <property type="protein sequence ID" value="QJR36177.1"/>
    <property type="molecule type" value="Genomic_DNA"/>
</dbReference>
<dbReference type="PANTHER" id="PTHR11748">
    <property type="entry name" value="D-LACTATE DEHYDROGENASE"/>
    <property type="match status" value="1"/>
</dbReference>
<dbReference type="InterPro" id="IPR006094">
    <property type="entry name" value="Oxid_FAD_bind_N"/>
</dbReference>
<reference evidence="4 5" key="1">
    <citation type="submission" date="2020-05" db="EMBL/GenBank/DDBJ databases">
        <title>Complete genome sequence of Gemmatimonas greenlandica TET16.</title>
        <authorList>
            <person name="Zeng Y."/>
        </authorList>
    </citation>
    <scope>NUCLEOTIDE SEQUENCE [LARGE SCALE GENOMIC DNA]</scope>
    <source>
        <strain evidence="4 5">TET16</strain>
    </source>
</reference>
<dbReference type="InterPro" id="IPR016169">
    <property type="entry name" value="FAD-bd_PCMH_sub2"/>
</dbReference>
<keyword evidence="1" id="KW-0285">Flavoprotein</keyword>
<dbReference type="SUPFAM" id="SSF55103">
    <property type="entry name" value="FAD-linked oxidases, C-terminal domain"/>
    <property type="match status" value="1"/>
</dbReference>
<evidence type="ECO:0000256" key="2">
    <source>
        <dbReference type="ARBA" id="ARBA00022827"/>
    </source>
</evidence>
<dbReference type="PROSITE" id="PS51387">
    <property type="entry name" value="FAD_PCMH"/>
    <property type="match status" value="1"/>
</dbReference>
<evidence type="ECO:0000313" key="5">
    <source>
        <dbReference type="Proteomes" id="UP000500938"/>
    </source>
</evidence>
<proteinExistence type="predicted"/>
<dbReference type="AlphaFoldDB" id="A0A6M4IRP3"/>
<name>A0A6M4IRP3_9BACT</name>
<dbReference type="Gene3D" id="3.30.465.10">
    <property type="match status" value="1"/>
</dbReference>
<dbReference type="SUPFAM" id="SSF56176">
    <property type="entry name" value="FAD-binding/transporter-associated domain-like"/>
    <property type="match status" value="1"/>
</dbReference>
<gene>
    <name evidence="4" type="ORF">HKW67_12005</name>
</gene>
<dbReference type="InterPro" id="IPR016166">
    <property type="entry name" value="FAD-bd_PCMH"/>
</dbReference>
<keyword evidence="2" id="KW-0274">FAD</keyword>
<feature type="domain" description="FAD-binding PCMH-type" evidence="3">
    <location>
        <begin position="1"/>
        <end position="168"/>
    </location>
</feature>
<protein>
    <submittedName>
        <fullName evidence="4">FAD-binding protein</fullName>
    </submittedName>
</protein>
<dbReference type="PANTHER" id="PTHR11748:SF103">
    <property type="entry name" value="GLYCOLATE OXIDASE SUBUNIT GLCE"/>
    <property type="match status" value="1"/>
</dbReference>
<dbReference type="Pfam" id="PF01565">
    <property type="entry name" value="FAD_binding_4"/>
    <property type="match status" value="1"/>
</dbReference>